<comment type="subcellular location">
    <subcellularLocation>
        <location evidence="1">Cytoplasm</location>
    </subcellularLocation>
</comment>
<feature type="compositionally biased region" description="Acidic residues" evidence="10">
    <location>
        <begin position="193"/>
        <end position="215"/>
    </location>
</feature>
<keyword evidence="5" id="KW-0648">Protein biosynthesis</keyword>
<evidence type="ECO:0000256" key="5">
    <source>
        <dbReference type="ARBA" id="ARBA00022540"/>
    </source>
</evidence>
<feature type="region of interest" description="Disordered" evidence="10">
    <location>
        <begin position="185"/>
        <end position="234"/>
    </location>
</feature>
<dbReference type="Pfam" id="PF17832">
    <property type="entry name" value="Pre-PUA"/>
    <property type="match status" value="1"/>
</dbReference>
<evidence type="ECO:0000256" key="1">
    <source>
        <dbReference type="ARBA" id="ARBA00004496"/>
    </source>
</evidence>
<evidence type="ECO:0000256" key="4">
    <source>
        <dbReference type="ARBA" id="ARBA00022490"/>
    </source>
</evidence>
<keyword evidence="4" id="KW-0963">Cytoplasm</keyword>
<evidence type="ECO:0000256" key="9">
    <source>
        <dbReference type="ARBA" id="ARBA00030186"/>
    </source>
</evidence>
<dbReference type="Proteomes" id="UP001148018">
    <property type="component" value="Unassembled WGS sequence"/>
</dbReference>
<dbReference type="InterPro" id="IPR058886">
    <property type="entry name" value="SWIB_eIF2D"/>
</dbReference>
<evidence type="ECO:0000256" key="8">
    <source>
        <dbReference type="ARBA" id="ARBA00025522"/>
    </source>
</evidence>
<keyword evidence="5" id="KW-0396">Initiation factor</keyword>
<evidence type="ECO:0000256" key="6">
    <source>
        <dbReference type="ARBA" id="ARBA00022553"/>
    </source>
</evidence>
<accession>A0A9Q0DCK2</accession>
<dbReference type="FunFam" id="3.30.780.10:FF:000007">
    <property type="entry name" value="Putative eukaryotic translation initiation factor 2d"/>
    <property type="match status" value="1"/>
</dbReference>
<feature type="region of interest" description="Disordered" evidence="10">
    <location>
        <begin position="365"/>
        <end position="384"/>
    </location>
</feature>
<dbReference type="InterPro" id="IPR039759">
    <property type="entry name" value="eIF2D_SUI1"/>
</dbReference>
<dbReference type="InterPro" id="IPR001950">
    <property type="entry name" value="SUI1"/>
</dbReference>
<dbReference type="PANTHER" id="PTHR12217">
    <property type="entry name" value="EUKARYOTIC TRANSLATION INITIATION FACTOR 2D"/>
    <property type="match status" value="1"/>
</dbReference>
<reference evidence="13" key="1">
    <citation type="submission" date="2022-07" db="EMBL/GenBank/DDBJ databases">
        <title>Chromosome-level genome of Muraenolepis orangiensis.</title>
        <authorList>
            <person name="Kim J."/>
        </authorList>
    </citation>
    <scope>NUCLEOTIDE SEQUENCE</scope>
    <source>
        <strain evidence="13">KU_S4_2022</strain>
        <tissue evidence="13">Muscle</tissue>
    </source>
</reference>
<protein>
    <recommendedName>
        <fullName evidence="3">Eukaryotic translation initiation factor 2D</fullName>
    </recommendedName>
    <alternativeName>
        <fullName evidence="9">Ligatin</fullName>
    </alternativeName>
</protein>
<evidence type="ECO:0000313" key="13">
    <source>
        <dbReference type="EMBL" id="KAJ3586095.1"/>
    </source>
</evidence>
<dbReference type="PROSITE" id="PS50890">
    <property type="entry name" value="PUA"/>
    <property type="match status" value="1"/>
</dbReference>
<dbReference type="Pfam" id="PF26292">
    <property type="entry name" value="PUA_elF2D"/>
    <property type="match status" value="1"/>
</dbReference>
<dbReference type="CDD" id="cd11608">
    <property type="entry name" value="eIF2D_C"/>
    <property type="match status" value="1"/>
</dbReference>
<dbReference type="PANTHER" id="PTHR12217:SF4">
    <property type="entry name" value="EUKARYOTIC TRANSLATION INITIATION FACTOR 2D"/>
    <property type="match status" value="1"/>
</dbReference>
<dbReference type="GO" id="GO:0005737">
    <property type="term" value="C:cytoplasm"/>
    <property type="evidence" value="ECO:0007669"/>
    <property type="project" value="UniProtKB-SubCell"/>
</dbReference>
<comment type="caution">
    <text evidence="13">The sequence shown here is derived from an EMBL/GenBank/DDBJ whole genome shotgun (WGS) entry which is preliminary data.</text>
</comment>
<evidence type="ECO:0000313" key="14">
    <source>
        <dbReference type="Proteomes" id="UP001148018"/>
    </source>
</evidence>
<dbReference type="Gene3D" id="3.30.780.10">
    <property type="entry name" value="SUI1-like domain"/>
    <property type="match status" value="1"/>
</dbReference>
<dbReference type="SUPFAM" id="SSF88697">
    <property type="entry name" value="PUA domain-like"/>
    <property type="match status" value="1"/>
</dbReference>
<feature type="domain" description="SUI1" evidence="11">
    <location>
        <begin position="500"/>
        <end position="573"/>
    </location>
</feature>
<dbReference type="InterPro" id="IPR048248">
    <property type="entry name" value="PUA_eIF2d-like"/>
</dbReference>
<dbReference type="Pfam" id="PF25304">
    <property type="entry name" value="WHD_eIF2D"/>
    <property type="match status" value="1"/>
</dbReference>
<evidence type="ECO:0000256" key="7">
    <source>
        <dbReference type="ARBA" id="ARBA00022990"/>
    </source>
</evidence>
<dbReference type="OrthoDB" id="199771at2759"/>
<dbReference type="InterPro" id="IPR003121">
    <property type="entry name" value="SWIB_MDM2_domain"/>
</dbReference>
<dbReference type="FunFam" id="3.10.400.20:FF:000002">
    <property type="entry name" value="Eukaryotic translation initiation factor 2D"/>
    <property type="match status" value="1"/>
</dbReference>
<gene>
    <name evidence="13" type="ORF">NHX12_012496</name>
</gene>
<dbReference type="CDD" id="cd21156">
    <property type="entry name" value="PUA_eIF2d-like"/>
    <property type="match status" value="1"/>
</dbReference>
<dbReference type="AlphaFoldDB" id="A0A9Q0DCK2"/>
<dbReference type="InterPro" id="IPR036877">
    <property type="entry name" value="SUI1_dom_sf"/>
</dbReference>
<organism evidence="13 14">
    <name type="scientific">Muraenolepis orangiensis</name>
    <name type="common">Patagonian moray cod</name>
    <dbReference type="NCBI Taxonomy" id="630683"/>
    <lineage>
        <taxon>Eukaryota</taxon>
        <taxon>Metazoa</taxon>
        <taxon>Chordata</taxon>
        <taxon>Craniata</taxon>
        <taxon>Vertebrata</taxon>
        <taxon>Euteleostomi</taxon>
        <taxon>Actinopterygii</taxon>
        <taxon>Neopterygii</taxon>
        <taxon>Teleostei</taxon>
        <taxon>Neoteleostei</taxon>
        <taxon>Acanthomorphata</taxon>
        <taxon>Zeiogadaria</taxon>
        <taxon>Gadariae</taxon>
        <taxon>Gadiformes</taxon>
        <taxon>Muraenolepidoidei</taxon>
        <taxon>Muraenolepididae</taxon>
        <taxon>Muraenolepis</taxon>
    </lineage>
</organism>
<dbReference type="SUPFAM" id="SSF55159">
    <property type="entry name" value="eIF1-like"/>
    <property type="match status" value="1"/>
</dbReference>
<dbReference type="SUPFAM" id="SSF47592">
    <property type="entry name" value="SWIB/MDM2 domain"/>
    <property type="match status" value="1"/>
</dbReference>
<comment type="function">
    <text evidence="8">Translation initiation factor that is able to deliver tRNA to the P-site of the eukaryotic ribosome in a GTP-independent manner. The binding of Met-tRNA(I) occurs after the AUG codon finds its position in the P-site of 40S ribosomes, the situation that takes place during initiation complex formation on some specific RNAs. Its activity in tRNA binding with 40S subunits does not require the presence of the aminoacyl moiety. Possesses the unique ability to deliver non-Met (elongator) tRNAs into the P-site of the 40S subunit. In addition to its role in initiation, can promote release of deacylated tRNA and mRNA from recycled 40S subunits following ABCE1-mediated dissociation of post-termination ribosomal complexes into subunits.</text>
</comment>
<evidence type="ECO:0000256" key="3">
    <source>
        <dbReference type="ARBA" id="ARBA00013816"/>
    </source>
</evidence>
<dbReference type="CDD" id="cd11610">
    <property type="entry name" value="eIF2D_N"/>
    <property type="match status" value="1"/>
</dbReference>
<dbReference type="Pfam" id="PF26291">
    <property type="entry name" value="SWIB_eIF2D"/>
    <property type="match status" value="1"/>
</dbReference>
<dbReference type="InterPro" id="IPR036885">
    <property type="entry name" value="SWIB_MDM2_dom_sf"/>
</dbReference>
<dbReference type="PROSITE" id="PS50296">
    <property type="entry name" value="SUI1"/>
    <property type="match status" value="1"/>
</dbReference>
<dbReference type="Pfam" id="PF01253">
    <property type="entry name" value="SUI1"/>
    <property type="match status" value="1"/>
</dbReference>
<dbReference type="PROSITE" id="PS51925">
    <property type="entry name" value="SWIB_MDM2"/>
    <property type="match status" value="1"/>
</dbReference>
<sequence length="592" mass="65589">MFAKAFRVKSNTVIKGSERRKLRADISASFPSMSPGELTDLLPNKEELNVVKVYAHKGDAVTLYVLRKNPLFFELDKRLYPTVYMLWLCPNVLPSFSTWAPVIQKIAGGADLMLPGVVVPSCGLPEVRQGDCCAVKVVGNGTPMAMGTAALSTAEMCSAGMKGRGVCVLHTFTDHLWAYGDKSFPASIPDTETSGEEVDVSGEESGEEEESEEQATDAGELTKSPGGQGIDQDTQQACTEVEELRLTEECEGEKEEEINLDEQKSPQEEMDALLLQCFLHALKSKVKKSDLPLLTSSFLRNHMFPCCPSGKQLDIKKSSYKKLSKFLLTMQQQHRVVRVKELSKGVESLVEVDWRSPVLRSFRAPEEPDVEEAPAQVTEDGRQPYQPPEITMLYSVSARVEPLFLEAHKRKGTVLQPGEVRTIITEYVKANELVDQNNKNYVHINPTLCDCLLEKSEYHEVGFLKWDDLFSRTLGKMQECSQFVFGGGPPVLKRGHVDPIDVSVASRGSNKKVTLIKNLEAYGLDPIAVSAALQQRVQASAVLHPVPGSKDKVLVQIQGNQIQHVGNLLLDQYHIPHKYIQGLEKAPKGKKK</sequence>
<proteinExistence type="inferred from homology"/>
<evidence type="ECO:0000259" key="11">
    <source>
        <dbReference type="PROSITE" id="PS50296"/>
    </source>
</evidence>
<comment type="similarity">
    <text evidence="2">Belongs to the eIF2D family.</text>
</comment>
<dbReference type="Gene3D" id="3.10.400.20">
    <property type="match status" value="1"/>
</dbReference>
<dbReference type="EMBL" id="JANIIK010000117">
    <property type="protein sequence ID" value="KAJ3586095.1"/>
    <property type="molecule type" value="Genomic_DNA"/>
</dbReference>
<name>A0A9Q0DCK2_9TELE</name>
<keyword evidence="6" id="KW-0597">Phosphoprotein</keyword>
<dbReference type="GO" id="GO:0003743">
    <property type="term" value="F:translation initiation factor activity"/>
    <property type="evidence" value="ECO:0007669"/>
    <property type="project" value="UniProtKB-KW"/>
</dbReference>
<evidence type="ECO:0000259" key="12">
    <source>
        <dbReference type="PROSITE" id="PS51925"/>
    </source>
</evidence>
<dbReference type="InterPro" id="IPR048247">
    <property type="entry name" value="eIF2D_N"/>
</dbReference>
<evidence type="ECO:0000256" key="2">
    <source>
        <dbReference type="ARBA" id="ARBA00010359"/>
    </source>
</evidence>
<dbReference type="InterPro" id="IPR057429">
    <property type="entry name" value="WH_eIF2D"/>
</dbReference>
<evidence type="ECO:0000256" key="10">
    <source>
        <dbReference type="SAM" id="MobiDB-lite"/>
    </source>
</evidence>
<keyword evidence="7" id="KW-0007">Acetylation</keyword>
<feature type="domain" description="DM2" evidence="12">
    <location>
        <begin position="392"/>
        <end position="476"/>
    </location>
</feature>
<dbReference type="InterPro" id="IPR039757">
    <property type="entry name" value="EIF2D"/>
</dbReference>
<dbReference type="GO" id="GO:0001731">
    <property type="term" value="P:formation of translation preinitiation complex"/>
    <property type="evidence" value="ECO:0007669"/>
    <property type="project" value="InterPro"/>
</dbReference>
<keyword evidence="14" id="KW-1185">Reference proteome</keyword>
<dbReference type="InterPro" id="IPR015947">
    <property type="entry name" value="PUA-like_sf"/>
</dbReference>
<dbReference type="InterPro" id="IPR041366">
    <property type="entry name" value="Pre-PUA"/>
</dbReference>